<protein>
    <submittedName>
        <fullName evidence="2">Uncharacterized protein</fullName>
    </submittedName>
</protein>
<proteinExistence type="predicted"/>
<gene>
    <name evidence="2" type="ORF">SISNIDRAFT_491555</name>
</gene>
<evidence type="ECO:0000313" key="3">
    <source>
        <dbReference type="Proteomes" id="UP000076722"/>
    </source>
</evidence>
<sequence>MEYTPPQTVDDYMTSATAEDKTFKTPEHKYRASRSHAFKELKQALGERGCAPPRSLPDTLYQATEKITKDGIAIEKNEHLVRQLVKDVSDIRKLLDAIYAHLLPDMASASAVAQSDAPESSEASSDIGVLNIPKDTSTLIGGYLPYNPYPLAFPENVGTPASFNFRRGWNGSSFTGKGGPDTQGKHNSHGGPRFDGPSHMSFH</sequence>
<evidence type="ECO:0000313" key="2">
    <source>
        <dbReference type="EMBL" id="KZS86875.1"/>
    </source>
</evidence>
<accession>A0A164MND0</accession>
<organism evidence="2 3">
    <name type="scientific">Sistotremastrum niveocremeum HHB9708</name>
    <dbReference type="NCBI Taxonomy" id="1314777"/>
    <lineage>
        <taxon>Eukaryota</taxon>
        <taxon>Fungi</taxon>
        <taxon>Dikarya</taxon>
        <taxon>Basidiomycota</taxon>
        <taxon>Agaricomycotina</taxon>
        <taxon>Agaricomycetes</taxon>
        <taxon>Sistotremastrales</taxon>
        <taxon>Sistotremastraceae</taxon>
        <taxon>Sertulicium</taxon>
        <taxon>Sertulicium niveocremeum</taxon>
    </lineage>
</organism>
<name>A0A164MND0_9AGAM</name>
<feature type="region of interest" description="Disordered" evidence="1">
    <location>
        <begin position="172"/>
        <end position="203"/>
    </location>
</feature>
<keyword evidence="3" id="KW-1185">Reference proteome</keyword>
<dbReference type="Proteomes" id="UP000076722">
    <property type="component" value="Unassembled WGS sequence"/>
</dbReference>
<dbReference type="EMBL" id="KV419464">
    <property type="protein sequence ID" value="KZS86875.1"/>
    <property type="molecule type" value="Genomic_DNA"/>
</dbReference>
<dbReference type="AlphaFoldDB" id="A0A164MND0"/>
<evidence type="ECO:0000256" key="1">
    <source>
        <dbReference type="SAM" id="MobiDB-lite"/>
    </source>
</evidence>
<reference evidence="2 3" key="1">
    <citation type="journal article" date="2016" name="Mol. Biol. Evol.">
        <title>Comparative Genomics of Early-Diverging Mushroom-Forming Fungi Provides Insights into the Origins of Lignocellulose Decay Capabilities.</title>
        <authorList>
            <person name="Nagy L.G."/>
            <person name="Riley R."/>
            <person name="Tritt A."/>
            <person name="Adam C."/>
            <person name="Daum C."/>
            <person name="Floudas D."/>
            <person name="Sun H."/>
            <person name="Yadav J.S."/>
            <person name="Pangilinan J."/>
            <person name="Larsson K.H."/>
            <person name="Matsuura K."/>
            <person name="Barry K."/>
            <person name="Labutti K."/>
            <person name="Kuo R."/>
            <person name="Ohm R.A."/>
            <person name="Bhattacharya S.S."/>
            <person name="Shirouzu T."/>
            <person name="Yoshinaga Y."/>
            <person name="Martin F.M."/>
            <person name="Grigoriev I.V."/>
            <person name="Hibbett D.S."/>
        </authorList>
    </citation>
    <scope>NUCLEOTIDE SEQUENCE [LARGE SCALE GENOMIC DNA]</scope>
    <source>
        <strain evidence="2 3">HHB9708</strain>
    </source>
</reference>